<keyword evidence="4" id="KW-1185">Reference proteome</keyword>
<name>A0A4Z1E3P6_9MICO</name>
<dbReference type="PANTHER" id="PTHR46797">
    <property type="entry name" value="HTH-TYPE TRANSCRIPTIONAL REGULATOR"/>
    <property type="match status" value="1"/>
</dbReference>
<dbReference type="GO" id="GO:0003677">
    <property type="term" value="F:DNA binding"/>
    <property type="evidence" value="ECO:0007669"/>
    <property type="project" value="UniProtKB-KW"/>
</dbReference>
<dbReference type="InterPro" id="IPR010982">
    <property type="entry name" value="Lambda_DNA-bd_dom_sf"/>
</dbReference>
<dbReference type="SUPFAM" id="SSF47413">
    <property type="entry name" value="lambda repressor-like DNA-binding domains"/>
    <property type="match status" value="1"/>
</dbReference>
<dbReference type="AlphaFoldDB" id="A0A4Z1E3P6"/>
<dbReference type="GO" id="GO:0005829">
    <property type="term" value="C:cytosol"/>
    <property type="evidence" value="ECO:0007669"/>
    <property type="project" value="TreeGrafter"/>
</dbReference>
<evidence type="ECO:0000313" key="4">
    <source>
        <dbReference type="Proteomes" id="UP000297318"/>
    </source>
</evidence>
<reference evidence="3 4" key="1">
    <citation type="submission" date="2018-11" db="EMBL/GenBank/DDBJ databases">
        <title>Complete genome sequencing of the Actinobacteria Serinibacter sp. K3-2.</title>
        <authorList>
            <person name="Rakitin A.L."/>
            <person name="Beletsky A.V."/>
            <person name="Mardanov A.V."/>
            <person name="Ravin N.V."/>
            <person name="Gromova A.S."/>
            <person name="Filippova S.N."/>
            <person name="Gal'Chenko V.F."/>
        </authorList>
    </citation>
    <scope>NUCLEOTIDE SEQUENCE [LARGE SCALE GENOMIC DNA]</scope>
    <source>
        <strain evidence="3 4">K3-2</strain>
    </source>
</reference>
<dbReference type="EMBL" id="RHPJ01000002">
    <property type="protein sequence ID" value="TGO05558.1"/>
    <property type="molecule type" value="Genomic_DNA"/>
</dbReference>
<dbReference type="OrthoDB" id="9810578at2"/>
<organism evidence="3 4">
    <name type="scientific">Serinibacter arcticus</name>
    <dbReference type="NCBI Taxonomy" id="1655435"/>
    <lineage>
        <taxon>Bacteria</taxon>
        <taxon>Bacillati</taxon>
        <taxon>Actinomycetota</taxon>
        <taxon>Actinomycetes</taxon>
        <taxon>Micrococcales</taxon>
        <taxon>Beutenbergiaceae</taxon>
        <taxon>Serinibacter</taxon>
    </lineage>
</organism>
<protein>
    <submittedName>
        <fullName evidence="3">Transcriptional regulator, XRE family</fullName>
    </submittedName>
</protein>
<dbReference type="PROSITE" id="PS50943">
    <property type="entry name" value="HTH_CROC1"/>
    <property type="match status" value="1"/>
</dbReference>
<dbReference type="InterPro" id="IPR001387">
    <property type="entry name" value="Cro/C1-type_HTH"/>
</dbReference>
<dbReference type="PANTHER" id="PTHR46797:SF1">
    <property type="entry name" value="METHYLPHOSPHONATE SYNTHASE"/>
    <property type="match status" value="1"/>
</dbReference>
<dbReference type="Proteomes" id="UP000297318">
    <property type="component" value="Unassembled WGS sequence"/>
</dbReference>
<dbReference type="SMART" id="SM00530">
    <property type="entry name" value="HTH_XRE"/>
    <property type="match status" value="1"/>
</dbReference>
<proteinExistence type="predicted"/>
<sequence length="504" mass="54843">MAPQARRTSYIDVGETPEAEATASDAFTLGRRLRHFRTAAGLTLAQLAETAGTTTAQLSHIENGRREPRLSLLQQLARAVGVPAAQLIADEPPPDRRAQLEIALEHAQRAALYRELGAPVVRPSRTLPLAVLESLTALHGELARRAREAVATPEAARRATTDLRLTMQRLDSYVPDLEDLAEAAIREAGYEQGAVTHRTVARMAESLGFDIIHVPDLPHSTRTVTDLANGRIYLPPASIPGGHGLRSLALQAMAHRILGHGRPESYAEFLRQRLEITYFAAAALVPRGAAVPFLEAAKARKDLAIEDFRDAFGITHQFASQRFINLATSQLGIPVHLVWVDGDGTLVRGGENDGIAFPEDATGAIEGQSVCRFWAARQVLAQRDRTTEYHQYTDTPTGTYFEASQTGSVGGAGAGSRFSITVGVPFNQAKWFRGRETTVRTQSRCPDASCCRRPAVDLAARWEDHAWPSAQVHAQVLRPLPSGSFPGVDDAEVYAFLERHAPTS</sequence>
<dbReference type="RefSeq" id="WP_135849546.1">
    <property type="nucleotide sequence ID" value="NZ_RHPJ01000002.1"/>
</dbReference>
<dbReference type="Pfam" id="PF13560">
    <property type="entry name" value="HTH_31"/>
    <property type="match status" value="1"/>
</dbReference>
<dbReference type="GO" id="GO:0003700">
    <property type="term" value="F:DNA-binding transcription factor activity"/>
    <property type="evidence" value="ECO:0007669"/>
    <property type="project" value="TreeGrafter"/>
</dbReference>
<accession>A0A4Z1E3P6</accession>
<evidence type="ECO:0000259" key="2">
    <source>
        <dbReference type="PROSITE" id="PS50943"/>
    </source>
</evidence>
<comment type="caution">
    <text evidence="3">The sequence shown here is derived from an EMBL/GenBank/DDBJ whole genome shotgun (WGS) entry which is preliminary data.</text>
</comment>
<evidence type="ECO:0000256" key="1">
    <source>
        <dbReference type="ARBA" id="ARBA00023125"/>
    </source>
</evidence>
<dbReference type="Gene3D" id="1.10.260.40">
    <property type="entry name" value="lambda repressor-like DNA-binding domains"/>
    <property type="match status" value="1"/>
</dbReference>
<dbReference type="InterPro" id="IPR050807">
    <property type="entry name" value="TransReg_Diox_bact_type"/>
</dbReference>
<gene>
    <name evidence="3" type="ORF">SERN_1562</name>
</gene>
<feature type="domain" description="HTH cro/C1-type" evidence="2">
    <location>
        <begin position="33"/>
        <end position="87"/>
    </location>
</feature>
<keyword evidence="1" id="KW-0238">DNA-binding</keyword>
<dbReference type="CDD" id="cd00093">
    <property type="entry name" value="HTH_XRE"/>
    <property type="match status" value="1"/>
</dbReference>
<evidence type="ECO:0000313" key="3">
    <source>
        <dbReference type="EMBL" id="TGO05558.1"/>
    </source>
</evidence>